<dbReference type="AlphaFoldDB" id="I7MLZ6"/>
<evidence type="ECO:0000256" key="1">
    <source>
        <dbReference type="ARBA" id="ARBA00004123"/>
    </source>
</evidence>
<dbReference type="InterPro" id="IPR036322">
    <property type="entry name" value="WD40_repeat_dom_sf"/>
</dbReference>
<organism evidence="7 8">
    <name type="scientific">Tetrahymena thermophila (strain SB210)</name>
    <dbReference type="NCBI Taxonomy" id="312017"/>
    <lineage>
        <taxon>Eukaryota</taxon>
        <taxon>Sar</taxon>
        <taxon>Alveolata</taxon>
        <taxon>Ciliophora</taxon>
        <taxon>Intramacronucleata</taxon>
        <taxon>Oligohymenophorea</taxon>
        <taxon>Hymenostomatida</taxon>
        <taxon>Tetrahymenina</taxon>
        <taxon>Tetrahymenidae</taxon>
        <taxon>Tetrahymena</taxon>
    </lineage>
</organism>
<dbReference type="EMBL" id="GG662472">
    <property type="protein sequence ID" value="EAS03681.2"/>
    <property type="molecule type" value="Genomic_DNA"/>
</dbReference>
<feature type="repeat" description="WD" evidence="5">
    <location>
        <begin position="577"/>
        <end position="616"/>
    </location>
</feature>
<dbReference type="InterPro" id="IPR015943">
    <property type="entry name" value="WD40/YVTN_repeat-like_dom_sf"/>
</dbReference>
<dbReference type="PRINTS" id="PR00320">
    <property type="entry name" value="GPROTEINBRPT"/>
</dbReference>
<dbReference type="PANTHER" id="PTHR19865:SF0">
    <property type="entry name" value="U3 SMALL NUCLEOLAR RNA-INTERACTING PROTEIN 2"/>
    <property type="match status" value="1"/>
</dbReference>
<gene>
    <name evidence="7" type="ORF">TTHERM_00474420</name>
</gene>
<dbReference type="InParanoid" id="I7MLZ6"/>
<name>I7MLZ6_TETTS</name>
<comment type="subcellular location">
    <subcellularLocation>
        <location evidence="1">Nucleus</location>
    </subcellularLocation>
</comment>
<evidence type="ECO:0000256" key="4">
    <source>
        <dbReference type="ARBA" id="ARBA00023242"/>
    </source>
</evidence>
<dbReference type="InterPro" id="IPR020472">
    <property type="entry name" value="WD40_PAC1"/>
</dbReference>
<evidence type="ECO:0000256" key="5">
    <source>
        <dbReference type="PROSITE-ProRule" id="PRU00221"/>
    </source>
</evidence>
<keyword evidence="2 5" id="KW-0853">WD repeat</keyword>
<keyword evidence="4" id="KW-0539">Nucleus</keyword>
<protein>
    <submittedName>
        <fullName evidence="7">WD domain, G-beta repeat protein</fullName>
    </submittedName>
</protein>
<dbReference type="GeneID" id="7844271"/>
<dbReference type="RefSeq" id="XP_001023926.2">
    <property type="nucleotide sequence ID" value="XM_001023926.2"/>
</dbReference>
<dbReference type="PROSITE" id="PS50082">
    <property type="entry name" value="WD_REPEATS_2"/>
    <property type="match status" value="5"/>
</dbReference>
<sequence>MEFVRVKKFFHNDFNVKKSKFKDETILSLTCYYFSREDQIISVGLTNGKILEFHKKGFDTKFVTEKKEYEIVEYEQVQNCHKGEVKCIISYKLFNNRYILTGSVDRTVKIWDTDPKKKAIVQTLVGHQGTIIAIEYSKKNETLFTASNDKTFKIWKQEEGRELFYHPWFVCYQVIFDFSMKKMTNNSTYISCIHCKDGENLQLYAGDTEGSLHMIRPESLKKNSVYILEKSNYNYHRLHVIQVISVAKDNQLFSIGYDQKIYGFEELAGKQFFNYKNPHKCLFTSICWNTSHSELIAADEQGRVYFINVHTDKAIQEFALYQQKILKIEIIEHSQSLMIATSNFIDILRIKRGLKAGNVSEAHTGPIIDLYALIPFKLTQKKYKESPKLISASLDNTIRVWDPKDMQCQNLLENPDKHEISCLSYLSQANLFVTGHENGDIKLWNIELNNYLTLDQQPPHKHKDSIQCFTSYVQVEQKGQQVEKTEYLFSSGYDGKINVWEIFEKKSFVQNSIMGSTICPQLKYSIQVDPFIEHRPGKFEILCMAFDTKEENIIAGGNSGHLYYIRMFTYETKHIETYAHSDSINVLVVEERILFSGSDEKVIKLWDLDSKQHLNTLDHFNHNIKDMLIIQETGHLVSCSFDGKIFVWDYPHSSCVGKFDKTENLRCITYVYDEKEMNNSGIIKKELTLYVGTDDNNIYSFQLDHLLDSKIISDQDNIRDLFKKLENNLEKTDKAQEKDKRNQTEQEIVDNIVEQQRKLLKELQKDD</sequence>
<evidence type="ECO:0000313" key="8">
    <source>
        <dbReference type="Proteomes" id="UP000009168"/>
    </source>
</evidence>
<dbReference type="Pfam" id="PF00400">
    <property type="entry name" value="WD40"/>
    <property type="match status" value="5"/>
</dbReference>
<dbReference type="eggNOG" id="KOG0266">
    <property type="taxonomic scope" value="Eukaryota"/>
</dbReference>
<keyword evidence="8" id="KW-1185">Reference proteome</keyword>
<dbReference type="InterPro" id="IPR011047">
    <property type="entry name" value="Quinoprotein_ADH-like_sf"/>
</dbReference>
<dbReference type="KEGG" id="tet:TTHERM_00474420"/>
<evidence type="ECO:0000256" key="3">
    <source>
        <dbReference type="ARBA" id="ARBA00022737"/>
    </source>
</evidence>
<dbReference type="InterPro" id="IPR001680">
    <property type="entry name" value="WD40_rpt"/>
</dbReference>
<reference evidence="8" key="1">
    <citation type="journal article" date="2006" name="PLoS Biol.">
        <title>Macronuclear genome sequence of the ciliate Tetrahymena thermophila, a model eukaryote.</title>
        <authorList>
            <person name="Eisen J.A."/>
            <person name="Coyne R.S."/>
            <person name="Wu M."/>
            <person name="Wu D."/>
            <person name="Thiagarajan M."/>
            <person name="Wortman J.R."/>
            <person name="Badger J.H."/>
            <person name="Ren Q."/>
            <person name="Amedeo P."/>
            <person name="Jones K.M."/>
            <person name="Tallon L.J."/>
            <person name="Delcher A.L."/>
            <person name="Salzberg S.L."/>
            <person name="Silva J.C."/>
            <person name="Haas B.J."/>
            <person name="Majoros W.H."/>
            <person name="Farzad M."/>
            <person name="Carlton J.M."/>
            <person name="Smith R.K. Jr."/>
            <person name="Garg J."/>
            <person name="Pearlman R.E."/>
            <person name="Karrer K.M."/>
            <person name="Sun L."/>
            <person name="Manning G."/>
            <person name="Elde N.C."/>
            <person name="Turkewitz A.P."/>
            <person name="Asai D.J."/>
            <person name="Wilkes D.E."/>
            <person name="Wang Y."/>
            <person name="Cai H."/>
            <person name="Collins K."/>
            <person name="Stewart B.A."/>
            <person name="Lee S.R."/>
            <person name="Wilamowska K."/>
            <person name="Weinberg Z."/>
            <person name="Ruzzo W.L."/>
            <person name="Wloga D."/>
            <person name="Gaertig J."/>
            <person name="Frankel J."/>
            <person name="Tsao C.-C."/>
            <person name="Gorovsky M.A."/>
            <person name="Keeling P.J."/>
            <person name="Waller R.F."/>
            <person name="Patron N.J."/>
            <person name="Cherry J.M."/>
            <person name="Stover N.A."/>
            <person name="Krieger C.J."/>
            <person name="del Toro C."/>
            <person name="Ryder H.F."/>
            <person name="Williamson S.C."/>
            <person name="Barbeau R.A."/>
            <person name="Hamilton E.P."/>
            <person name="Orias E."/>
        </authorList>
    </citation>
    <scope>NUCLEOTIDE SEQUENCE [LARGE SCALE GENOMIC DNA]</scope>
    <source>
        <strain evidence="8">SB210</strain>
    </source>
</reference>
<evidence type="ECO:0000313" key="7">
    <source>
        <dbReference type="EMBL" id="EAS03681.2"/>
    </source>
</evidence>
<feature type="repeat" description="WD" evidence="5">
    <location>
        <begin position="124"/>
        <end position="165"/>
    </location>
</feature>
<evidence type="ECO:0000256" key="6">
    <source>
        <dbReference type="SAM" id="Coils"/>
    </source>
</evidence>
<feature type="repeat" description="WD" evidence="5">
    <location>
        <begin position="389"/>
        <end position="402"/>
    </location>
</feature>
<dbReference type="Gene3D" id="2.130.10.10">
    <property type="entry name" value="YVTN repeat-like/Quinoprotein amine dehydrogenase"/>
    <property type="match status" value="3"/>
</dbReference>
<keyword evidence="6" id="KW-0175">Coiled coil</keyword>
<dbReference type="Proteomes" id="UP000009168">
    <property type="component" value="Unassembled WGS sequence"/>
</dbReference>
<dbReference type="SUPFAM" id="SSF50998">
    <property type="entry name" value="Quinoprotein alcohol dehydrogenase-like"/>
    <property type="match status" value="1"/>
</dbReference>
<feature type="coiled-coil region" evidence="6">
    <location>
        <begin position="715"/>
        <end position="742"/>
    </location>
</feature>
<feature type="repeat" description="WD" evidence="5">
    <location>
        <begin position="95"/>
        <end position="121"/>
    </location>
</feature>
<dbReference type="GO" id="GO:0032040">
    <property type="term" value="C:small-subunit processome"/>
    <property type="evidence" value="ECO:0007669"/>
    <property type="project" value="TreeGrafter"/>
</dbReference>
<dbReference type="SUPFAM" id="SSF50978">
    <property type="entry name" value="WD40 repeat-like"/>
    <property type="match status" value="1"/>
</dbReference>
<dbReference type="InterPro" id="IPR039241">
    <property type="entry name" value="Rrp9-like"/>
</dbReference>
<keyword evidence="3" id="KW-0677">Repeat</keyword>
<dbReference type="GO" id="GO:0034511">
    <property type="term" value="F:U3 snoRNA binding"/>
    <property type="evidence" value="ECO:0007669"/>
    <property type="project" value="InterPro"/>
</dbReference>
<accession>I7MLZ6</accession>
<proteinExistence type="predicted"/>
<dbReference type="PROSITE" id="PS50294">
    <property type="entry name" value="WD_REPEATS_REGION"/>
    <property type="match status" value="1"/>
</dbReference>
<dbReference type="PANTHER" id="PTHR19865">
    <property type="entry name" value="U3 SMALL NUCLEOLAR RNA INTERACTING PROTEIN 2"/>
    <property type="match status" value="1"/>
</dbReference>
<dbReference type="STRING" id="312017.I7MLZ6"/>
<dbReference type="SMART" id="SM00320">
    <property type="entry name" value="WD40"/>
    <property type="match status" value="10"/>
</dbReference>
<dbReference type="OrthoDB" id="674604at2759"/>
<feature type="repeat" description="WD" evidence="5">
    <location>
        <begin position="413"/>
        <end position="454"/>
    </location>
</feature>
<evidence type="ECO:0000256" key="2">
    <source>
        <dbReference type="ARBA" id="ARBA00022574"/>
    </source>
</evidence>